<feature type="signal peptide" evidence="6">
    <location>
        <begin position="1"/>
        <end position="21"/>
    </location>
</feature>
<dbReference type="EMBL" id="MLQL01000009">
    <property type="protein sequence ID" value="OQE24836.1"/>
    <property type="molecule type" value="Genomic_DNA"/>
</dbReference>
<keyword evidence="3" id="KW-0560">Oxidoreductase</keyword>
<accession>A0A1V6TF86</accession>
<protein>
    <recommendedName>
        <fullName evidence="7">Plastocyanin-like domain-containing protein</fullName>
    </recommendedName>
</protein>
<sequence length="126" mass="13943">MATWKAFVALAANGLVQLTWAEQINFDLDLIWQKGAPDGNVRKMIFMNNKFPGLELRIDQGDNVEFVVHNNMPFNITIHFPGIEQRNTPWSDGVPGLTQSISNKDMAGHIVGPPPSTVLTGVMPML</sequence>
<dbReference type="SUPFAM" id="SSF49503">
    <property type="entry name" value="Cupredoxins"/>
    <property type="match status" value="1"/>
</dbReference>
<evidence type="ECO:0000313" key="8">
    <source>
        <dbReference type="EMBL" id="OQE24836.1"/>
    </source>
</evidence>
<evidence type="ECO:0000313" key="9">
    <source>
        <dbReference type="Proteomes" id="UP000191342"/>
    </source>
</evidence>
<keyword evidence="5" id="KW-0325">Glycoprotein</keyword>
<dbReference type="PANTHER" id="PTHR11709:SF488">
    <property type="entry name" value="LACCASE-RELATED"/>
    <property type="match status" value="1"/>
</dbReference>
<dbReference type="GO" id="GO:0016491">
    <property type="term" value="F:oxidoreductase activity"/>
    <property type="evidence" value="ECO:0007669"/>
    <property type="project" value="UniProtKB-KW"/>
</dbReference>
<comment type="similarity">
    <text evidence="1">Belongs to the multicopper oxidase family.</text>
</comment>
<keyword evidence="4" id="KW-0186">Copper</keyword>
<dbReference type="InterPro" id="IPR011707">
    <property type="entry name" value="Cu-oxidase-like_N"/>
</dbReference>
<evidence type="ECO:0000256" key="3">
    <source>
        <dbReference type="ARBA" id="ARBA00023002"/>
    </source>
</evidence>
<feature type="chain" id="PRO_5013139346" description="Plastocyanin-like domain-containing protein" evidence="6">
    <location>
        <begin position="22"/>
        <end position="126"/>
    </location>
</feature>
<dbReference type="InterPro" id="IPR008972">
    <property type="entry name" value="Cupredoxin"/>
</dbReference>
<evidence type="ECO:0000259" key="7">
    <source>
        <dbReference type="Pfam" id="PF07732"/>
    </source>
</evidence>
<dbReference type="GO" id="GO:0005507">
    <property type="term" value="F:copper ion binding"/>
    <property type="evidence" value="ECO:0007669"/>
    <property type="project" value="InterPro"/>
</dbReference>
<keyword evidence="9" id="KW-1185">Reference proteome</keyword>
<reference evidence="9" key="1">
    <citation type="journal article" date="2017" name="Nat. Microbiol.">
        <title>Global analysis of biosynthetic gene clusters reveals vast potential of secondary metabolite production in Penicillium species.</title>
        <authorList>
            <person name="Nielsen J.C."/>
            <person name="Grijseels S."/>
            <person name="Prigent S."/>
            <person name="Ji B."/>
            <person name="Dainat J."/>
            <person name="Nielsen K.F."/>
            <person name="Frisvad J.C."/>
            <person name="Workman M."/>
            <person name="Nielsen J."/>
        </authorList>
    </citation>
    <scope>NUCLEOTIDE SEQUENCE [LARGE SCALE GENOMIC DNA]</scope>
    <source>
        <strain evidence="9">IBT 14082</strain>
    </source>
</reference>
<name>A0A1V6TF86_9EURO</name>
<evidence type="ECO:0000256" key="2">
    <source>
        <dbReference type="ARBA" id="ARBA00022723"/>
    </source>
</evidence>
<dbReference type="Proteomes" id="UP000191342">
    <property type="component" value="Unassembled WGS sequence"/>
</dbReference>
<evidence type="ECO:0000256" key="1">
    <source>
        <dbReference type="ARBA" id="ARBA00010609"/>
    </source>
</evidence>
<dbReference type="Gene3D" id="2.60.40.420">
    <property type="entry name" value="Cupredoxins - blue copper proteins"/>
    <property type="match status" value="1"/>
</dbReference>
<dbReference type="InterPro" id="IPR045087">
    <property type="entry name" value="Cu-oxidase_fam"/>
</dbReference>
<proteinExistence type="inferred from homology"/>
<evidence type="ECO:0000256" key="6">
    <source>
        <dbReference type="SAM" id="SignalP"/>
    </source>
</evidence>
<comment type="caution">
    <text evidence="8">The sequence shown here is derived from an EMBL/GenBank/DDBJ whole genome shotgun (WGS) entry which is preliminary data.</text>
</comment>
<evidence type="ECO:0000256" key="4">
    <source>
        <dbReference type="ARBA" id="ARBA00023008"/>
    </source>
</evidence>
<dbReference type="PANTHER" id="PTHR11709">
    <property type="entry name" value="MULTI-COPPER OXIDASE"/>
    <property type="match status" value="1"/>
</dbReference>
<dbReference type="OrthoDB" id="4358035at2759"/>
<feature type="domain" description="Plastocyanin-like" evidence="7">
    <location>
        <begin position="34"/>
        <end position="100"/>
    </location>
</feature>
<dbReference type="AlphaFoldDB" id="A0A1V6TF86"/>
<keyword evidence="6" id="KW-0732">Signal</keyword>
<dbReference type="Pfam" id="PF07732">
    <property type="entry name" value="Cu-oxidase_3"/>
    <property type="match status" value="1"/>
</dbReference>
<evidence type="ECO:0000256" key="5">
    <source>
        <dbReference type="ARBA" id="ARBA00023180"/>
    </source>
</evidence>
<gene>
    <name evidence="8" type="ORF">PENFLA_c009G00254</name>
</gene>
<keyword evidence="2" id="KW-0479">Metal-binding</keyword>
<organism evidence="8 9">
    <name type="scientific">Penicillium flavigenum</name>
    <dbReference type="NCBI Taxonomy" id="254877"/>
    <lineage>
        <taxon>Eukaryota</taxon>
        <taxon>Fungi</taxon>
        <taxon>Dikarya</taxon>
        <taxon>Ascomycota</taxon>
        <taxon>Pezizomycotina</taxon>
        <taxon>Eurotiomycetes</taxon>
        <taxon>Eurotiomycetidae</taxon>
        <taxon>Eurotiales</taxon>
        <taxon>Aspergillaceae</taxon>
        <taxon>Penicillium</taxon>
    </lineage>
</organism>
<dbReference type="STRING" id="254877.A0A1V6TF86"/>